<organism evidence="2 3">
    <name type="scientific">Spodoptera littoralis</name>
    <name type="common">Egyptian cotton leafworm</name>
    <dbReference type="NCBI Taxonomy" id="7109"/>
    <lineage>
        <taxon>Eukaryota</taxon>
        <taxon>Metazoa</taxon>
        <taxon>Ecdysozoa</taxon>
        <taxon>Arthropoda</taxon>
        <taxon>Hexapoda</taxon>
        <taxon>Insecta</taxon>
        <taxon>Pterygota</taxon>
        <taxon>Neoptera</taxon>
        <taxon>Endopterygota</taxon>
        <taxon>Lepidoptera</taxon>
        <taxon>Glossata</taxon>
        <taxon>Ditrysia</taxon>
        <taxon>Noctuoidea</taxon>
        <taxon>Noctuidae</taxon>
        <taxon>Amphipyrinae</taxon>
        <taxon>Spodoptera</taxon>
    </lineage>
</organism>
<dbReference type="Proteomes" id="UP001153321">
    <property type="component" value="Chromosome Z"/>
</dbReference>
<name>A0A9P0IH53_SPOLI</name>
<gene>
    <name evidence="2" type="ORF">SPLIT_LOCUS12828</name>
</gene>
<feature type="compositionally biased region" description="Basic and acidic residues" evidence="1">
    <location>
        <begin position="82"/>
        <end position="103"/>
    </location>
</feature>
<dbReference type="AlphaFoldDB" id="A0A9P0IH53"/>
<proteinExistence type="predicted"/>
<feature type="compositionally biased region" description="Gly residues" evidence="1">
    <location>
        <begin position="44"/>
        <end position="64"/>
    </location>
</feature>
<evidence type="ECO:0000313" key="2">
    <source>
        <dbReference type="EMBL" id="CAH1647477.1"/>
    </source>
</evidence>
<evidence type="ECO:0000256" key="1">
    <source>
        <dbReference type="SAM" id="MobiDB-lite"/>
    </source>
</evidence>
<feature type="region of interest" description="Disordered" evidence="1">
    <location>
        <begin position="17"/>
        <end position="103"/>
    </location>
</feature>
<accession>A0A9P0IH53</accession>
<evidence type="ECO:0000313" key="3">
    <source>
        <dbReference type="Proteomes" id="UP001153321"/>
    </source>
</evidence>
<dbReference type="EMBL" id="LR824562">
    <property type="protein sequence ID" value="CAH1647477.1"/>
    <property type="molecule type" value="Genomic_DNA"/>
</dbReference>
<keyword evidence="3" id="KW-1185">Reference proteome</keyword>
<feature type="compositionally biased region" description="Basic residues" evidence="1">
    <location>
        <begin position="22"/>
        <end position="37"/>
    </location>
</feature>
<sequence length="127" mass="13166">MLPGEVPLPLPVQNEIPVVNTRPRRNQGNRRTNHRIIVRLPLRTGGGGGSSGGGSGGGGGGGGEAAAAAQPAWVEDAPPAESPRETQPRRNENDGEFIHRRTGNELVTMHVSVPSRLVASISGGVLN</sequence>
<protein>
    <submittedName>
        <fullName evidence="2">Uncharacterized protein</fullName>
    </submittedName>
</protein>
<reference evidence="2" key="1">
    <citation type="submission" date="2022-02" db="EMBL/GenBank/DDBJ databases">
        <authorList>
            <person name="King R."/>
        </authorList>
    </citation>
    <scope>NUCLEOTIDE SEQUENCE</scope>
</reference>